<dbReference type="InterPro" id="IPR013853">
    <property type="entry name" value="EIIC-GAT"/>
</dbReference>
<name>A0A447N3I7_SALET</name>
<keyword evidence="2" id="KW-0813">Transport</keyword>
<evidence type="ECO:0000256" key="8">
    <source>
        <dbReference type="ARBA" id="ARBA00023136"/>
    </source>
</evidence>
<keyword evidence="7" id="KW-1133">Transmembrane helix</keyword>
<keyword evidence="5" id="KW-0598">Phosphotransferase system</keyword>
<dbReference type="Proteomes" id="UP000282086">
    <property type="component" value="Chromosome"/>
</dbReference>
<dbReference type="GO" id="GO:0005886">
    <property type="term" value="C:plasma membrane"/>
    <property type="evidence" value="ECO:0007669"/>
    <property type="project" value="UniProtKB-SubCell"/>
</dbReference>
<evidence type="ECO:0000256" key="7">
    <source>
        <dbReference type="ARBA" id="ARBA00022989"/>
    </source>
</evidence>
<dbReference type="GO" id="GO:0015577">
    <property type="term" value="F:galactitol transmembrane transporter activity"/>
    <property type="evidence" value="ECO:0007669"/>
    <property type="project" value="InterPro"/>
</dbReference>
<dbReference type="Pfam" id="PF03611">
    <property type="entry name" value="EIIC-GAT"/>
    <property type="match status" value="1"/>
</dbReference>
<evidence type="ECO:0000256" key="5">
    <source>
        <dbReference type="ARBA" id="ARBA00022683"/>
    </source>
</evidence>
<dbReference type="PANTHER" id="PTHR37324:SF2">
    <property type="entry name" value="PTS SYSTEM GALACTITOL-SPECIFIC EIIC COMPONENT"/>
    <property type="match status" value="1"/>
</dbReference>
<accession>A0A447N3I7</accession>
<dbReference type="EMBL" id="LR134140">
    <property type="protein sequence ID" value="VDZ97858.1"/>
    <property type="molecule type" value="Genomic_DNA"/>
</dbReference>
<keyword evidence="4" id="KW-0762">Sugar transport</keyword>
<evidence type="ECO:0000256" key="3">
    <source>
        <dbReference type="ARBA" id="ARBA00022475"/>
    </source>
</evidence>
<keyword evidence="6" id="KW-0812">Transmembrane</keyword>
<dbReference type="GO" id="GO:0009401">
    <property type="term" value="P:phosphoenolpyruvate-dependent sugar phosphotransferase system"/>
    <property type="evidence" value="ECO:0007669"/>
    <property type="project" value="UniProtKB-KW"/>
</dbReference>
<keyword evidence="8" id="KW-0472">Membrane</keyword>
<evidence type="ECO:0000256" key="4">
    <source>
        <dbReference type="ARBA" id="ARBA00022597"/>
    </source>
</evidence>
<dbReference type="InterPro" id="IPR004703">
    <property type="entry name" value="PTS_sugar-sp_permease"/>
</dbReference>
<dbReference type="PANTHER" id="PTHR37324">
    <property type="entry name" value="PTS SYSTEM GALACTITOL-SPECIFIC EIIC COMPONENT"/>
    <property type="match status" value="1"/>
</dbReference>
<dbReference type="AlphaFoldDB" id="A0A447N3I7"/>
<evidence type="ECO:0000313" key="9">
    <source>
        <dbReference type="EMBL" id="VDZ97858.1"/>
    </source>
</evidence>
<organism evidence="9 10">
    <name type="scientific">Salmonella enterica I</name>
    <dbReference type="NCBI Taxonomy" id="59201"/>
    <lineage>
        <taxon>Bacteria</taxon>
        <taxon>Pseudomonadati</taxon>
        <taxon>Pseudomonadota</taxon>
        <taxon>Gammaproteobacteria</taxon>
        <taxon>Enterobacterales</taxon>
        <taxon>Enterobacteriaceae</taxon>
        <taxon>Salmonella</taxon>
    </lineage>
</organism>
<comment type="subcellular location">
    <subcellularLocation>
        <location evidence="1">Cell membrane</location>
        <topology evidence="1">Multi-pass membrane protein</topology>
    </subcellularLocation>
</comment>
<reference evidence="9 10" key="1">
    <citation type="submission" date="2018-12" db="EMBL/GenBank/DDBJ databases">
        <authorList>
            <consortium name="Pathogen Informatics"/>
        </authorList>
    </citation>
    <scope>NUCLEOTIDE SEQUENCE [LARGE SCALE GENOMIC DNA]</scope>
    <source>
        <strain evidence="9 10">NCTC129</strain>
    </source>
</reference>
<proteinExistence type="predicted"/>
<keyword evidence="3" id="KW-1003">Cell membrane</keyword>
<evidence type="ECO:0000256" key="2">
    <source>
        <dbReference type="ARBA" id="ARBA00022448"/>
    </source>
</evidence>
<evidence type="ECO:0000313" key="10">
    <source>
        <dbReference type="Proteomes" id="UP000282086"/>
    </source>
</evidence>
<evidence type="ECO:0000256" key="1">
    <source>
        <dbReference type="ARBA" id="ARBA00004651"/>
    </source>
</evidence>
<protein>
    <submittedName>
        <fullName evidence="9">PTS system galactitol-specific transporter subunit IIC</fullName>
    </submittedName>
</protein>
<sequence length="55" mass="6098">MFSEIMRYILDLGPTVMLPLVIIVFSKLLGMKLGDCFKSGLHIGIASWVLVWSSA</sequence>
<evidence type="ECO:0000256" key="6">
    <source>
        <dbReference type="ARBA" id="ARBA00022692"/>
    </source>
</evidence>
<gene>
    <name evidence="9" type="primary">gatC_4</name>
    <name evidence="9" type="ORF">NCTC129_04098</name>
</gene>